<accession>A0A1B1B057</accession>
<dbReference type="OrthoDB" id="3206608at2"/>
<proteinExistence type="predicted"/>
<reference evidence="3 5" key="2">
    <citation type="submission" date="2021-03" db="EMBL/GenBank/DDBJ databases">
        <title>Genomic Encyclopedia of Type Strains, Phase IV (KMG-IV): sequencing the most valuable type-strain genomes for metagenomic binning, comparative biology and taxonomic classification.</title>
        <authorList>
            <person name="Goeker M."/>
        </authorList>
    </citation>
    <scope>NUCLEOTIDE SEQUENCE [LARGE SCALE GENOMIC DNA]</scope>
    <source>
        <strain evidence="3 5">DSM 40499</strain>
    </source>
</reference>
<feature type="compositionally biased region" description="Pro residues" evidence="1">
    <location>
        <begin position="180"/>
        <end position="193"/>
    </location>
</feature>
<dbReference type="Proteomes" id="UP001519309">
    <property type="component" value="Unassembled WGS sequence"/>
</dbReference>
<protein>
    <submittedName>
        <fullName evidence="2">Uncharacterized protein</fullName>
    </submittedName>
</protein>
<evidence type="ECO:0000313" key="4">
    <source>
        <dbReference type="Proteomes" id="UP000092659"/>
    </source>
</evidence>
<keyword evidence="5" id="KW-1185">Reference proteome</keyword>
<evidence type="ECO:0000313" key="3">
    <source>
        <dbReference type="EMBL" id="MBP2056462.1"/>
    </source>
</evidence>
<evidence type="ECO:0000313" key="2">
    <source>
        <dbReference type="EMBL" id="ANP52195.1"/>
    </source>
</evidence>
<dbReference type="Proteomes" id="UP000092659">
    <property type="component" value="Chromosome"/>
</dbReference>
<dbReference type="KEGG" id="sgs:AVL59_23910"/>
<reference evidence="2 4" key="1">
    <citation type="submission" date="2016-06" db="EMBL/GenBank/DDBJ databases">
        <title>Complete genome sequence of Streptomyces griseochromogenes ATCC 14511, the Blasticidin S producer.</title>
        <authorList>
            <person name="Wu L."/>
        </authorList>
    </citation>
    <scope>NUCLEOTIDE SEQUENCE [LARGE SCALE GENOMIC DNA]</scope>
    <source>
        <strain evidence="2 4">ATCC 14511</strain>
    </source>
</reference>
<evidence type="ECO:0000313" key="5">
    <source>
        <dbReference type="Proteomes" id="UP001519309"/>
    </source>
</evidence>
<dbReference type="EMBL" id="JAGGLP010000047">
    <property type="protein sequence ID" value="MBP2056462.1"/>
    <property type="molecule type" value="Genomic_DNA"/>
</dbReference>
<dbReference type="AlphaFoldDB" id="A0A1B1B057"/>
<name>A0A1B1B057_9ACTN</name>
<gene>
    <name evidence="2" type="ORF">AVL59_23910</name>
    <name evidence="3" type="ORF">J2Z21_009480</name>
</gene>
<sequence length="193" mass="20518">MLTRLPDTQRLGFVTYGRWTRAAIESTLWREPEDALRFMNVGQDVACSVTTTASGNLSSTIKPLDTTHLPALHHLLDHAQDESDSGETTLADLDISLGANTAPGDGVLVTDPYRIKAFAEWKQEAPAGTPPMPSAPPAVPTALIPGHALVLPEEAWQGLHVAFGFAGAEPSTWTSTPDSPAVPCPTPPCTWTA</sequence>
<dbReference type="RefSeq" id="WP_067307896.1">
    <property type="nucleotide sequence ID" value="NZ_CP016279.1"/>
</dbReference>
<dbReference type="EMBL" id="CP016279">
    <property type="protein sequence ID" value="ANP52195.1"/>
    <property type="molecule type" value="Genomic_DNA"/>
</dbReference>
<evidence type="ECO:0000256" key="1">
    <source>
        <dbReference type="SAM" id="MobiDB-lite"/>
    </source>
</evidence>
<feature type="region of interest" description="Disordered" evidence="1">
    <location>
        <begin position="173"/>
        <end position="193"/>
    </location>
</feature>
<organism evidence="2 4">
    <name type="scientific">Streptomyces griseochromogenes</name>
    <dbReference type="NCBI Taxonomy" id="68214"/>
    <lineage>
        <taxon>Bacteria</taxon>
        <taxon>Bacillati</taxon>
        <taxon>Actinomycetota</taxon>
        <taxon>Actinomycetes</taxon>
        <taxon>Kitasatosporales</taxon>
        <taxon>Streptomycetaceae</taxon>
        <taxon>Streptomyces</taxon>
    </lineage>
</organism>